<dbReference type="EMBL" id="CP045725">
    <property type="protein sequence ID" value="QGF23407.1"/>
    <property type="molecule type" value="Genomic_DNA"/>
</dbReference>
<gene>
    <name evidence="2" type="ORF">Rai3103_06710</name>
</gene>
<dbReference type="InterPro" id="IPR029044">
    <property type="entry name" value="Nucleotide-diphossugar_trans"/>
</dbReference>
<dbReference type="Pfam" id="PF00535">
    <property type="entry name" value="Glycos_transf_2"/>
    <property type="match status" value="1"/>
</dbReference>
<dbReference type="InterPro" id="IPR001173">
    <property type="entry name" value="Glyco_trans_2-like"/>
</dbReference>
<organism evidence="2 3">
    <name type="scientific">Raineyella fluvialis</name>
    <dbReference type="NCBI Taxonomy" id="2662261"/>
    <lineage>
        <taxon>Bacteria</taxon>
        <taxon>Bacillati</taxon>
        <taxon>Actinomycetota</taxon>
        <taxon>Actinomycetes</taxon>
        <taxon>Propionibacteriales</taxon>
        <taxon>Propionibacteriaceae</taxon>
        <taxon>Raineyella</taxon>
    </lineage>
</organism>
<dbReference type="Gene3D" id="3.90.550.10">
    <property type="entry name" value="Spore Coat Polysaccharide Biosynthesis Protein SpsA, Chain A"/>
    <property type="match status" value="1"/>
</dbReference>
<reference evidence="2 3" key="1">
    <citation type="submission" date="2019-10" db="EMBL/GenBank/DDBJ databases">
        <title>Genomic analysis of Raineyella sp. CBA3103.</title>
        <authorList>
            <person name="Roh S.W."/>
        </authorList>
    </citation>
    <scope>NUCLEOTIDE SEQUENCE [LARGE SCALE GENOMIC DNA]</scope>
    <source>
        <strain evidence="2 3">CBA3103</strain>
    </source>
</reference>
<accession>A0A5Q2FCD5</accession>
<proteinExistence type="predicted"/>
<sequence>MAMTSSETLAEALPPFAVVIVHYRDRPAVQALIAASVRWTVSPREIVVVDNSGDFEATESDRVFVASMGGNLGYGPAVNEGVRIAVERGFEFVLVLTQDCSLEDHASAYLLKELVASDETAIAAPCLCIGAMSNAYFLLGAYSVVTAIRRTKPVGSPFGTIPLRGTDPWTGRTGRAS</sequence>
<evidence type="ECO:0000313" key="3">
    <source>
        <dbReference type="Proteomes" id="UP000386847"/>
    </source>
</evidence>
<evidence type="ECO:0000259" key="1">
    <source>
        <dbReference type="Pfam" id="PF00535"/>
    </source>
</evidence>
<dbReference type="AlphaFoldDB" id="A0A5Q2FCD5"/>
<keyword evidence="3" id="KW-1185">Reference proteome</keyword>
<feature type="domain" description="Glycosyltransferase 2-like" evidence="1">
    <location>
        <begin position="18"/>
        <end position="139"/>
    </location>
</feature>
<dbReference type="Proteomes" id="UP000386847">
    <property type="component" value="Chromosome"/>
</dbReference>
<evidence type="ECO:0000313" key="2">
    <source>
        <dbReference type="EMBL" id="QGF23407.1"/>
    </source>
</evidence>
<protein>
    <submittedName>
        <fullName evidence="2">Glycosyltransferase</fullName>
    </submittedName>
</protein>
<name>A0A5Q2FCD5_9ACTN</name>
<dbReference type="GO" id="GO:0016740">
    <property type="term" value="F:transferase activity"/>
    <property type="evidence" value="ECO:0007669"/>
    <property type="project" value="UniProtKB-KW"/>
</dbReference>
<keyword evidence="2" id="KW-0808">Transferase</keyword>
<dbReference type="SUPFAM" id="SSF53448">
    <property type="entry name" value="Nucleotide-diphospho-sugar transferases"/>
    <property type="match status" value="1"/>
</dbReference>
<dbReference type="KEGG" id="rain:Rai3103_06710"/>